<dbReference type="Proteomes" id="UP000001812">
    <property type="component" value="Chromosome II"/>
</dbReference>
<proteinExistence type="predicted"/>
<dbReference type="HOGENOM" id="CLU_3341251_0_0_4"/>
<evidence type="ECO:0000313" key="2">
    <source>
        <dbReference type="EMBL" id="EET04718.1"/>
    </source>
</evidence>
<name>A0A0E1VUZ7_BURPE</name>
<reference evidence="2" key="1">
    <citation type="submission" date="2009-05" db="EMBL/GenBank/DDBJ databases">
        <authorList>
            <person name="Harkins D.M."/>
            <person name="DeShazer D."/>
            <person name="Woods D.E."/>
            <person name="Brinkac L.M."/>
            <person name="Brown K.A."/>
            <person name="Hung G.C."/>
            <person name="Tuanyok A."/>
            <person name="Zhang B."/>
            <person name="Nierman W.C."/>
        </authorList>
    </citation>
    <scope>NUCLEOTIDE SEQUENCE [LARGE SCALE GENOMIC DNA]</scope>
    <source>
        <strain evidence="2">1710a</strain>
    </source>
</reference>
<protein>
    <submittedName>
        <fullName evidence="2">Uncharacterized protein</fullName>
    </submittedName>
</protein>
<feature type="compositionally biased region" description="Basic and acidic residues" evidence="1">
    <location>
        <begin position="12"/>
        <end position="23"/>
    </location>
</feature>
<feature type="region of interest" description="Disordered" evidence="1">
    <location>
        <begin position="1"/>
        <end position="37"/>
    </location>
</feature>
<sequence length="37" mass="3946">MAARRRAGTGEAGRDGGARRRDAIAAGESAHRQRLLQ</sequence>
<evidence type="ECO:0000256" key="1">
    <source>
        <dbReference type="SAM" id="MobiDB-lite"/>
    </source>
</evidence>
<dbReference type="AlphaFoldDB" id="A0A0E1VUZ7"/>
<accession>A0A0E1VUZ7</accession>
<organism evidence="2">
    <name type="scientific">Burkholderia pseudomallei 1710a</name>
    <dbReference type="NCBI Taxonomy" id="320371"/>
    <lineage>
        <taxon>Bacteria</taxon>
        <taxon>Pseudomonadati</taxon>
        <taxon>Pseudomonadota</taxon>
        <taxon>Betaproteobacteria</taxon>
        <taxon>Burkholderiales</taxon>
        <taxon>Burkholderiaceae</taxon>
        <taxon>Burkholderia</taxon>
        <taxon>pseudomallei group</taxon>
    </lineage>
</organism>
<gene>
    <name evidence="2" type="ORF">BURPS1710A_A2163</name>
</gene>
<dbReference type="EMBL" id="CM000833">
    <property type="protein sequence ID" value="EET04718.1"/>
    <property type="molecule type" value="Genomic_DNA"/>
</dbReference>